<feature type="compositionally biased region" description="Polar residues" evidence="1">
    <location>
        <begin position="43"/>
        <end position="53"/>
    </location>
</feature>
<accession>A0A5A7R5M1</accession>
<proteinExistence type="predicted"/>
<evidence type="ECO:0000256" key="1">
    <source>
        <dbReference type="SAM" id="MobiDB-lite"/>
    </source>
</evidence>
<keyword evidence="3" id="KW-1185">Reference proteome</keyword>
<dbReference type="Proteomes" id="UP000325081">
    <property type="component" value="Unassembled WGS sequence"/>
</dbReference>
<evidence type="ECO:0000313" key="2">
    <source>
        <dbReference type="EMBL" id="GER51601.1"/>
    </source>
</evidence>
<gene>
    <name evidence="2" type="ORF">STAS_28993</name>
</gene>
<dbReference type="EMBL" id="BKCP01009737">
    <property type="protein sequence ID" value="GER51601.1"/>
    <property type="molecule type" value="Genomic_DNA"/>
</dbReference>
<name>A0A5A7R5M1_STRAF</name>
<feature type="region of interest" description="Disordered" evidence="1">
    <location>
        <begin position="1"/>
        <end position="134"/>
    </location>
</feature>
<evidence type="ECO:0000313" key="3">
    <source>
        <dbReference type="Proteomes" id="UP000325081"/>
    </source>
</evidence>
<protein>
    <submittedName>
        <fullName evidence="2">Urease subunit alpha</fullName>
    </submittedName>
</protein>
<reference evidence="3" key="1">
    <citation type="journal article" date="2019" name="Curr. Biol.">
        <title>Genome Sequence of Striga asiatica Provides Insight into the Evolution of Plant Parasitism.</title>
        <authorList>
            <person name="Yoshida S."/>
            <person name="Kim S."/>
            <person name="Wafula E.K."/>
            <person name="Tanskanen J."/>
            <person name="Kim Y.M."/>
            <person name="Honaas L."/>
            <person name="Yang Z."/>
            <person name="Spallek T."/>
            <person name="Conn C.E."/>
            <person name="Ichihashi Y."/>
            <person name="Cheong K."/>
            <person name="Cui S."/>
            <person name="Der J.P."/>
            <person name="Gundlach H."/>
            <person name="Jiao Y."/>
            <person name="Hori C."/>
            <person name="Ishida J.K."/>
            <person name="Kasahara H."/>
            <person name="Kiba T."/>
            <person name="Kim M.S."/>
            <person name="Koo N."/>
            <person name="Laohavisit A."/>
            <person name="Lee Y.H."/>
            <person name="Lumba S."/>
            <person name="McCourt P."/>
            <person name="Mortimer J.C."/>
            <person name="Mutuku J.M."/>
            <person name="Nomura T."/>
            <person name="Sasaki-Sekimoto Y."/>
            <person name="Seto Y."/>
            <person name="Wang Y."/>
            <person name="Wakatake T."/>
            <person name="Sakakibara H."/>
            <person name="Demura T."/>
            <person name="Yamaguchi S."/>
            <person name="Yoneyama K."/>
            <person name="Manabe R.I."/>
            <person name="Nelson D.C."/>
            <person name="Schulman A.H."/>
            <person name="Timko M.P."/>
            <person name="dePamphilis C.W."/>
            <person name="Choi D."/>
            <person name="Shirasu K."/>
        </authorList>
    </citation>
    <scope>NUCLEOTIDE SEQUENCE [LARGE SCALE GENOMIC DNA]</scope>
    <source>
        <strain evidence="3">cv. UVA1</strain>
    </source>
</reference>
<sequence>MGWQHTQSQSWGGRRGKCARPHNARTPPTSQTRERSGGYARLNRTSLGPTSRENGPHGKLSQAVDDQRMCCGTTPNIPMDTKKRARRVRKSKINGLSTRNPNPGAVDEENARGPIVRERPQHHKHVKDLVAVPG</sequence>
<feature type="compositionally biased region" description="Basic residues" evidence="1">
    <location>
        <begin position="14"/>
        <end position="23"/>
    </location>
</feature>
<organism evidence="2 3">
    <name type="scientific">Striga asiatica</name>
    <name type="common">Asiatic witchweed</name>
    <name type="synonym">Buchnera asiatica</name>
    <dbReference type="NCBI Taxonomy" id="4170"/>
    <lineage>
        <taxon>Eukaryota</taxon>
        <taxon>Viridiplantae</taxon>
        <taxon>Streptophyta</taxon>
        <taxon>Embryophyta</taxon>
        <taxon>Tracheophyta</taxon>
        <taxon>Spermatophyta</taxon>
        <taxon>Magnoliopsida</taxon>
        <taxon>eudicotyledons</taxon>
        <taxon>Gunneridae</taxon>
        <taxon>Pentapetalae</taxon>
        <taxon>asterids</taxon>
        <taxon>lamiids</taxon>
        <taxon>Lamiales</taxon>
        <taxon>Orobanchaceae</taxon>
        <taxon>Buchnereae</taxon>
        <taxon>Striga</taxon>
    </lineage>
</organism>
<comment type="caution">
    <text evidence="2">The sequence shown here is derived from an EMBL/GenBank/DDBJ whole genome shotgun (WGS) entry which is preliminary data.</text>
</comment>
<feature type="compositionally biased region" description="Basic and acidic residues" evidence="1">
    <location>
        <begin position="109"/>
        <end position="119"/>
    </location>
</feature>
<feature type="compositionally biased region" description="Polar residues" evidence="1">
    <location>
        <begin position="1"/>
        <end position="11"/>
    </location>
</feature>
<dbReference type="AlphaFoldDB" id="A0A5A7R5M1"/>
<feature type="compositionally biased region" description="Basic residues" evidence="1">
    <location>
        <begin position="83"/>
        <end position="92"/>
    </location>
</feature>